<evidence type="ECO:0000313" key="1">
    <source>
        <dbReference type="EMBL" id="ERF69720.1"/>
    </source>
</evidence>
<organism evidence="1 2">
    <name type="scientific">Endocarpon pusillum (strain Z07020 / HMAS-L-300199)</name>
    <name type="common">Lichen-forming fungus</name>
    <dbReference type="NCBI Taxonomy" id="1263415"/>
    <lineage>
        <taxon>Eukaryota</taxon>
        <taxon>Fungi</taxon>
        <taxon>Dikarya</taxon>
        <taxon>Ascomycota</taxon>
        <taxon>Pezizomycotina</taxon>
        <taxon>Eurotiomycetes</taxon>
        <taxon>Chaetothyriomycetidae</taxon>
        <taxon>Verrucariales</taxon>
        <taxon>Verrucariaceae</taxon>
        <taxon>Endocarpon</taxon>
    </lineage>
</organism>
<gene>
    <name evidence="1" type="ORF">EPUS_09207</name>
</gene>
<protein>
    <submittedName>
        <fullName evidence="1">Uncharacterized protein</fullName>
    </submittedName>
</protein>
<keyword evidence="2" id="KW-1185">Reference proteome</keyword>
<accession>U1HHT4</accession>
<dbReference type="Proteomes" id="UP000019373">
    <property type="component" value="Unassembled WGS sequence"/>
</dbReference>
<dbReference type="OrthoDB" id="444631at2759"/>
<dbReference type="RefSeq" id="XP_007804632.1">
    <property type="nucleotide sequence ID" value="XM_007806441.1"/>
</dbReference>
<dbReference type="eggNOG" id="ENOG502SSB8">
    <property type="taxonomic scope" value="Eukaryota"/>
</dbReference>
<dbReference type="HOGENOM" id="CLU_1015733_0_0_1"/>
<proteinExistence type="predicted"/>
<sequence length="274" mass="29724">MAAYLTPSESLQKYLTFSSCSTTSDYRRSAIVTYYAYAMDVSTDLMSESGHSMTVILLTHQVIPFPIPVLPRLMPHLARKLCSTGIFGMATICICVASVCGAKMASTTSGHNQPSPPGMAIWLIVESTFGIFPSMFSNSTVPGPVSAVVVGFLPTLGLLLPPVKYTSQPNSTTRDNALALWTHPFKSAVRRLTSDNKTRLYVASANESKAQINGVSPASGVMATDTFEVSTASRDVFLLNRDWICQVDEPSLSTLSPATLAPARYTWHVANNWW</sequence>
<dbReference type="GeneID" id="19244038"/>
<dbReference type="AlphaFoldDB" id="U1HHT4"/>
<evidence type="ECO:0000313" key="2">
    <source>
        <dbReference type="Proteomes" id="UP000019373"/>
    </source>
</evidence>
<reference evidence="2" key="1">
    <citation type="journal article" date="2014" name="BMC Genomics">
        <title>Genome characteristics reveal the impact of lichenization on lichen-forming fungus Endocarpon pusillum Hedwig (Verrucariales, Ascomycota).</title>
        <authorList>
            <person name="Wang Y.-Y."/>
            <person name="Liu B."/>
            <person name="Zhang X.-Y."/>
            <person name="Zhou Q.-M."/>
            <person name="Zhang T."/>
            <person name="Li H."/>
            <person name="Yu Y.-F."/>
            <person name="Zhang X.-L."/>
            <person name="Hao X.-Y."/>
            <person name="Wang M."/>
            <person name="Wang L."/>
            <person name="Wei J.-C."/>
        </authorList>
    </citation>
    <scope>NUCLEOTIDE SEQUENCE [LARGE SCALE GENOMIC DNA]</scope>
    <source>
        <strain evidence="2">Z07020 / HMAS-L-300199</strain>
    </source>
</reference>
<dbReference type="EMBL" id="KE721397">
    <property type="protein sequence ID" value="ERF69720.1"/>
    <property type="molecule type" value="Genomic_DNA"/>
</dbReference>
<name>U1HHT4_ENDPU</name>